<dbReference type="EMBL" id="CP098400">
    <property type="protein sequence ID" value="URW80344.1"/>
    <property type="molecule type" value="Genomic_DNA"/>
</dbReference>
<name>A0A9J6ZSX5_9BACT</name>
<sequence>MKQLCILFLILFQMSCSNLSPAEQELRKTIDKHLCYDLLETVRQGNTFLTLEELRQQYDYLSVVYLQNGCRPCYPKFIEWQQMADSLHYPDNYSVLFVIQGNSYEGFMNEVLNIDYVKDRYYIIMDPEFKFLEANKDIPRWIIDALVLIDAENKIMMVRAPWLNEKIA</sequence>
<evidence type="ECO:0000313" key="3">
    <source>
        <dbReference type="Proteomes" id="UP001056426"/>
    </source>
</evidence>
<dbReference type="Proteomes" id="UP001056426">
    <property type="component" value="Chromosome"/>
</dbReference>
<evidence type="ECO:0000256" key="1">
    <source>
        <dbReference type="SAM" id="SignalP"/>
    </source>
</evidence>
<organism evidence="2 3">
    <name type="scientific">Xiashengella succiniciproducens</name>
    <dbReference type="NCBI Taxonomy" id="2949635"/>
    <lineage>
        <taxon>Bacteria</taxon>
        <taxon>Pseudomonadati</taxon>
        <taxon>Bacteroidota</taxon>
        <taxon>Bacteroidia</taxon>
        <taxon>Marinilabiliales</taxon>
        <taxon>Marinilabiliaceae</taxon>
        <taxon>Xiashengella</taxon>
    </lineage>
</organism>
<keyword evidence="1" id="KW-0732">Signal</keyword>
<accession>A0A9J6ZSX5</accession>
<reference evidence="2" key="2">
    <citation type="submission" date="2022-06" db="EMBL/GenBank/DDBJ databases">
        <title>Xiashengella guii gen. nov. sp. nov., a bacterium isolated form anaerobic digestion tank.</title>
        <authorList>
            <person name="Huang H."/>
        </authorList>
    </citation>
    <scope>NUCLEOTIDE SEQUENCE</scope>
    <source>
        <strain evidence="2">Ai-910</strain>
    </source>
</reference>
<reference evidence="2" key="1">
    <citation type="submission" date="2022-05" db="EMBL/GenBank/DDBJ databases">
        <authorList>
            <person name="Sun X."/>
        </authorList>
    </citation>
    <scope>NUCLEOTIDE SEQUENCE</scope>
    <source>
        <strain evidence="2">Ai-910</strain>
    </source>
</reference>
<dbReference type="RefSeq" id="WP_250724483.1">
    <property type="nucleotide sequence ID" value="NZ_CP098400.1"/>
</dbReference>
<evidence type="ECO:0000313" key="2">
    <source>
        <dbReference type="EMBL" id="URW80344.1"/>
    </source>
</evidence>
<gene>
    <name evidence="2" type="ORF">M9189_03120</name>
</gene>
<feature type="signal peptide" evidence="1">
    <location>
        <begin position="1"/>
        <end position="22"/>
    </location>
</feature>
<keyword evidence="3" id="KW-1185">Reference proteome</keyword>
<evidence type="ECO:0008006" key="4">
    <source>
        <dbReference type="Google" id="ProtNLM"/>
    </source>
</evidence>
<proteinExistence type="predicted"/>
<protein>
    <recommendedName>
        <fullName evidence="4">Thioredoxin-like fold domain-containing protein</fullName>
    </recommendedName>
</protein>
<dbReference type="KEGG" id="alkq:M9189_03120"/>
<feature type="chain" id="PRO_5039934729" description="Thioredoxin-like fold domain-containing protein" evidence="1">
    <location>
        <begin position="23"/>
        <end position="168"/>
    </location>
</feature>
<dbReference type="AlphaFoldDB" id="A0A9J6ZSX5"/>